<accession>A0A1Z3NCR0</accession>
<gene>
    <name evidence="11" type="ORF">B9G79_17570</name>
</gene>
<name>A0A1Z3NCR0_BDEBC</name>
<dbReference type="InterPro" id="IPR047055">
    <property type="entry name" value="MotA-like"/>
</dbReference>
<dbReference type="Proteomes" id="UP000197003">
    <property type="component" value="Chromosome"/>
</dbReference>
<organism evidence="11 12">
    <name type="scientific">Bdellovibrio bacteriovorus</name>
    <dbReference type="NCBI Taxonomy" id="959"/>
    <lineage>
        <taxon>Bacteria</taxon>
        <taxon>Pseudomonadati</taxon>
        <taxon>Bdellovibrionota</taxon>
        <taxon>Bdellovibrionia</taxon>
        <taxon>Bdellovibrionales</taxon>
        <taxon>Pseudobdellovibrionaceae</taxon>
        <taxon>Bdellovibrio</taxon>
    </lineage>
</organism>
<keyword evidence="3 8" id="KW-0812">Transmembrane</keyword>
<dbReference type="GO" id="GO:0005886">
    <property type="term" value="C:plasma membrane"/>
    <property type="evidence" value="ECO:0007669"/>
    <property type="project" value="UniProtKB-SubCell"/>
</dbReference>
<dbReference type="InterPro" id="IPR046786">
    <property type="entry name" value="MotA_N"/>
</dbReference>
<evidence type="ECO:0000256" key="2">
    <source>
        <dbReference type="ARBA" id="ARBA00022475"/>
    </source>
</evidence>
<dbReference type="GO" id="GO:0015031">
    <property type="term" value="P:protein transport"/>
    <property type="evidence" value="ECO:0007669"/>
    <property type="project" value="UniProtKB-KW"/>
</dbReference>
<dbReference type="GO" id="GO:0071978">
    <property type="term" value="P:bacterial-type flagellum-dependent swarming motility"/>
    <property type="evidence" value="ECO:0007669"/>
    <property type="project" value="InterPro"/>
</dbReference>
<evidence type="ECO:0000256" key="8">
    <source>
        <dbReference type="SAM" id="Phobius"/>
    </source>
</evidence>
<comment type="subcellular location">
    <subcellularLocation>
        <location evidence="1">Cell membrane</location>
        <topology evidence="1">Multi-pass membrane protein</topology>
    </subcellularLocation>
    <subcellularLocation>
        <location evidence="7">Membrane</location>
        <topology evidence="7">Multi-pass membrane protein</topology>
    </subcellularLocation>
</comment>
<dbReference type="Pfam" id="PF20560">
    <property type="entry name" value="MotA_N"/>
    <property type="match status" value="1"/>
</dbReference>
<feature type="transmembrane region" description="Helical" evidence="8">
    <location>
        <begin position="190"/>
        <end position="212"/>
    </location>
</feature>
<evidence type="ECO:0000313" key="12">
    <source>
        <dbReference type="Proteomes" id="UP000197003"/>
    </source>
</evidence>
<proteinExistence type="inferred from homology"/>
<dbReference type="EMBL" id="CP020946">
    <property type="protein sequence ID" value="ASD65248.1"/>
    <property type="molecule type" value="Genomic_DNA"/>
</dbReference>
<keyword evidence="6 8" id="KW-0472">Membrane</keyword>
<evidence type="ECO:0000259" key="9">
    <source>
        <dbReference type="Pfam" id="PF01618"/>
    </source>
</evidence>
<feature type="transmembrane region" description="Helical" evidence="8">
    <location>
        <begin position="42"/>
        <end position="61"/>
    </location>
</feature>
<comment type="similarity">
    <text evidence="7">Belongs to the exbB/tolQ family.</text>
</comment>
<dbReference type="GO" id="GO:0006935">
    <property type="term" value="P:chemotaxis"/>
    <property type="evidence" value="ECO:0007669"/>
    <property type="project" value="InterPro"/>
</dbReference>
<evidence type="ECO:0000259" key="10">
    <source>
        <dbReference type="Pfam" id="PF20560"/>
    </source>
</evidence>
<feature type="transmembrane region" description="Helical" evidence="8">
    <location>
        <begin position="7"/>
        <end position="30"/>
    </location>
</feature>
<feature type="domain" description="MotA/TolQ/ExbB proton channel" evidence="9">
    <location>
        <begin position="113"/>
        <end position="229"/>
    </location>
</feature>
<keyword evidence="5 8" id="KW-1133">Transmembrane helix</keyword>
<feature type="domain" description="Motility protein A N-terminal" evidence="10">
    <location>
        <begin position="19"/>
        <end position="90"/>
    </location>
</feature>
<keyword evidence="2" id="KW-1003">Cell membrane</keyword>
<evidence type="ECO:0000256" key="4">
    <source>
        <dbReference type="ARBA" id="ARBA00022779"/>
    </source>
</evidence>
<reference evidence="11 12" key="1">
    <citation type="submission" date="2017-04" db="EMBL/GenBank/DDBJ databases">
        <title>Whole genome sequence of Bdellovibrio bacteriovorus strain SSB218315.</title>
        <authorList>
            <person name="Oyedara O."/>
            <person name="Rodriguez-Perez M.A."/>
        </authorList>
    </citation>
    <scope>NUCLEOTIDE SEQUENCE [LARGE SCALE GENOMIC DNA]</scope>
    <source>
        <strain evidence="11 12">SSB218315</strain>
    </source>
</reference>
<sequence length="262" mass="28141">MSPEGAYGIILFMDKATWIGILVGVGGILLGNLLEGGHTSSLMQLTAFIIVLTGTIGAVMVSSSEKDLKTGLQLAKKAFRHEESRSKVRLNEIVDCARLAKKENILALEPRLNRIEDPLLKGVLRNVVDGVDVSTIRDIFETQIHTEEEELLGGAKIWTDAGGFAPTIGIIGAVLGLIHVMGNLTDTSKLGAGIAVAFVATVYGVSSANLLFLPLGNKLKRRVQAMTREKMMVLEGGLLIASGMNPVVLEQKLYAYLDSDQK</sequence>
<keyword evidence="7" id="KW-0813">Transport</keyword>
<keyword evidence="4" id="KW-0283">Flagellar rotation</keyword>
<dbReference type="Pfam" id="PF01618">
    <property type="entry name" value="MotA_ExbB"/>
    <property type="match status" value="1"/>
</dbReference>
<dbReference type="NCBIfam" id="NF006583">
    <property type="entry name" value="PRK09109.1"/>
    <property type="match status" value="1"/>
</dbReference>
<dbReference type="InterPro" id="IPR002898">
    <property type="entry name" value="MotA_ExbB_proton_chnl"/>
</dbReference>
<evidence type="ECO:0000256" key="1">
    <source>
        <dbReference type="ARBA" id="ARBA00004651"/>
    </source>
</evidence>
<dbReference type="PANTHER" id="PTHR30433">
    <property type="entry name" value="CHEMOTAXIS PROTEIN MOTA"/>
    <property type="match status" value="1"/>
</dbReference>
<evidence type="ECO:0000256" key="7">
    <source>
        <dbReference type="RuleBase" id="RU004057"/>
    </source>
</evidence>
<evidence type="ECO:0000256" key="3">
    <source>
        <dbReference type="ARBA" id="ARBA00022692"/>
    </source>
</evidence>
<evidence type="ECO:0000256" key="6">
    <source>
        <dbReference type="ARBA" id="ARBA00023136"/>
    </source>
</evidence>
<dbReference type="PANTHER" id="PTHR30433:SF3">
    <property type="entry name" value="MOTILITY PROTEIN A"/>
    <property type="match status" value="1"/>
</dbReference>
<dbReference type="AlphaFoldDB" id="A0A1Z3NCR0"/>
<feature type="transmembrane region" description="Helical" evidence="8">
    <location>
        <begin position="164"/>
        <end position="184"/>
    </location>
</feature>
<evidence type="ECO:0000256" key="5">
    <source>
        <dbReference type="ARBA" id="ARBA00022989"/>
    </source>
</evidence>
<dbReference type="OrthoDB" id="5291460at2"/>
<evidence type="ECO:0000313" key="11">
    <source>
        <dbReference type="EMBL" id="ASD65248.1"/>
    </source>
</evidence>
<protein>
    <submittedName>
        <fullName evidence="11">Motility protein A</fullName>
    </submittedName>
</protein>
<keyword evidence="7" id="KW-0653">Protein transport</keyword>